<dbReference type="Proteomes" id="UP000054785">
    <property type="component" value="Unassembled WGS sequence"/>
</dbReference>
<organism evidence="2 3">
    <name type="scientific">Legionella geestiana</name>
    <dbReference type="NCBI Taxonomy" id="45065"/>
    <lineage>
        <taxon>Bacteria</taxon>
        <taxon>Pseudomonadati</taxon>
        <taxon>Pseudomonadota</taxon>
        <taxon>Gammaproteobacteria</taxon>
        <taxon>Legionellales</taxon>
        <taxon>Legionellaceae</taxon>
        <taxon>Legionella</taxon>
    </lineage>
</organism>
<dbReference type="EMBL" id="LNYC01000055">
    <property type="protein sequence ID" value="KTC98848.1"/>
    <property type="molecule type" value="Genomic_DNA"/>
</dbReference>
<dbReference type="PANTHER" id="PTHR48090">
    <property type="entry name" value="UNDECAPRENYL-PHOSPHATE 4-DEOXY-4-FORMAMIDO-L-ARABINOSE TRANSFERASE-RELATED"/>
    <property type="match status" value="1"/>
</dbReference>
<dbReference type="RefSeq" id="WP_028387494.1">
    <property type="nucleotide sequence ID" value="NZ_CAAAHN010000024.1"/>
</dbReference>
<gene>
    <name evidence="2" type="ORF">Lgee_1425</name>
</gene>
<dbReference type="Pfam" id="PF00535">
    <property type="entry name" value="Glycos_transf_2"/>
    <property type="match status" value="1"/>
</dbReference>
<comment type="caution">
    <text evidence="2">The sequence shown here is derived from an EMBL/GenBank/DDBJ whole genome shotgun (WGS) entry which is preliminary data.</text>
</comment>
<name>A0A0W0TTQ0_9GAMM</name>
<reference evidence="2 3" key="1">
    <citation type="submission" date="2015-11" db="EMBL/GenBank/DDBJ databases">
        <title>Genomic analysis of 38 Legionella species identifies large and diverse effector repertoires.</title>
        <authorList>
            <person name="Burstein D."/>
            <person name="Amaro F."/>
            <person name="Zusman T."/>
            <person name="Lifshitz Z."/>
            <person name="Cohen O."/>
            <person name="Gilbert J.A."/>
            <person name="Pupko T."/>
            <person name="Shuman H.A."/>
            <person name="Segal G."/>
        </authorList>
    </citation>
    <scope>NUCLEOTIDE SEQUENCE [LARGE SCALE GENOMIC DNA]</scope>
    <source>
        <strain evidence="2 3">ATCC 49504</strain>
    </source>
</reference>
<accession>A0A0W0TTQ0</accession>
<feature type="domain" description="Glycosyltransferase 2-like" evidence="1">
    <location>
        <begin position="8"/>
        <end position="139"/>
    </location>
</feature>
<evidence type="ECO:0000313" key="2">
    <source>
        <dbReference type="EMBL" id="KTC98848.1"/>
    </source>
</evidence>
<dbReference type="STRING" id="45065.Lgee_1425"/>
<dbReference type="CDD" id="cd04179">
    <property type="entry name" value="DPM_DPG-synthase_like"/>
    <property type="match status" value="1"/>
</dbReference>
<protein>
    <submittedName>
        <fullName evidence="2">Cell wall biosynthesis glycosyltransferase</fullName>
    </submittedName>
</protein>
<dbReference type="GO" id="GO:0016740">
    <property type="term" value="F:transferase activity"/>
    <property type="evidence" value="ECO:0007669"/>
    <property type="project" value="UniProtKB-KW"/>
</dbReference>
<dbReference type="InterPro" id="IPR029044">
    <property type="entry name" value="Nucleotide-diphossugar_trans"/>
</dbReference>
<dbReference type="InterPro" id="IPR050256">
    <property type="entry name" value="Glycosyltransferase_2"/>
</dbReference>
<evidence type="ECO:0000313" key="3">
    <source>
        <dbReference type="Proteomes" id="UP000054785"/>
    </source>
</evidence>
<keyword evidence="2" id="KW-0808">Transferase</keyword>
<dbReference type="PATRIC" id="fig|45065.4.peg.1542"/>
<proteinExistence type="predicted"/>
<keyword evidence="3" id="KW-1185">Reference proteome</keyword>
<dbReference type="InterPro" id="IPR001173">
    <property type="entry name" value="Glyco_trans_2-like"/>
</dbReference>
<dbReference type="Gene3D" id="3.90.550.10">
    <property type="entry name" value="Spore Coat Polysaccharide Biosynthesis Protein SpsA, Chain A"/>
    <property type="match status" value="1"/>
</dbReference>
<evidence type="ECO:0000259" key="1">
    <source>
        <dbReference type="Pfam" id="PF00535"/>
    </source>
</evidence>
<sequence>MPVLQHLSIAAPAYNEAEGLAEVLLAWVEYLRNYSGLLSFEIVVCNDGSSDGTGELLDALAAENPEIRPIHLPHNEGAGAALAQAILHTQKDWVLLMDTDGQFPVENLERLAKTLQTARVQAVIGVRCKKDNALARFGSAVSSRICNRLHGTRLRDFNSACKLVQGNLLRALRLEARGMNYSTEITARLIECGAPLAEVDIEHRAREYGRSHLRFMRDSVHRALFTAYLALRLLLINRNILRVSYEKTARVAKE</sequence>
<dbReference type="SUPFAM" id="SSF53448">
    <property type="entry name" value="Nucleotide-diphospho-sugar transferases"/>
    <property type="match status" value="1"/>
</dbReference>
<dbReference type="PANTHER" id="PTHR48090:SF7">
    <property type="entry name" value="RFBJ PROTEIN"/>
    <property type="match status" value="1"/>
</dbReference>
<dbReference type="AlphaFoldDB" id="A0A0W0TTQ0"/>